<name>H5XDQ9_9PSEU</name>
<dbReference type="AlphaFoldDB" id="H5XDQ9"/>
<protein>
    <submittedName>
        <fullName evidence="7">Glycosyl transferase</fullName>
    </submittedName>
</protein>
<reference evidence="7 8" key="1">
    <citation type="submission" date="2011-11" db="EMBL/GenBank/DDBJ databases">
        <title>The Noncontiguous Finished sequence of Saccharomonospora cyanea NA-134.</title>
        <authorList>
            <consortium name="US DOE Joint Genome Institute"/>
            <person name="Lucas S."/>
            <person name="Han J."/>
            <person name="Lapidus A."/>
            <person name="Cheng J.-F."/>
            <person name="Goodwin L."/>
            <person name="Pitluck S."/>
            <person name="Peters L."/>
            <person name="Ovchinnikova G."/>
            <person name="Lu M."/>
            <person name="Detter J.C."/>
            <person name="Han C."/>
            <person name="Tapia R."/>
            <person name="Land M."/>
            <person name="Hauser L."/>
            <person name="Kyrpides N."/>
            <person name="Ivanova N."/>
            <person name="Pagani I."/>
            <person name="Brambilla E.-M."/>
            <person name="Klenk H.-P."/>
            <person name="Woyke T."/>
        </authorList>
    </citation>
    <scope>NUCLEOTIDE SEQUENCE [LARGE SCALE GENOMIC DNA]</scope>
    <source>
        <strain evidence="7 8">NA-134</strain>
    </source>
</reference>
<feature type="transmembrane region" description="Helical" evidence="5">
    <location>
        <begin position="950"/>
        <end position="969"/>
    </location>
</feature>
<evidence type="ECO:0000313" key="7">
    <source>
        <dbReference type="EMBL" id="EHR62389.1"/>
    </source>
</evidence>
<dbReference type="PANTHER" id="PTHR43630:SF1">
    <property type="entry name" value="POLY-BETA-1,6-N-ACETYL-D-GLUCOSAMINE SYNTHASE"/>
    <property type="match status" value="1"/>
</dbReference>
<dbReference type="GO" id="GO:0005975">
    <property type="term" value="P:carbohydrate metabolic process"/>
    <property type="evidence" value="ECO:0007669"/>
    <property type="project" value="InterPro"/>
</dbReference>
<dbReference type="PANTHER" id="PTHR43630">
    <property type="entry name" value="POLY-BETA-1,6-N-ACETYL-D-GLUCOSAMINE SYNTHASE"/>
    <property type="match status" value="1"/>
</dbReference>
<comment type="similarity">
    <text evidence="1">Belongs to the glycosyltransferase 2 family.</text>
</comment>
<dbReference type="GO" id="GO:0016810">
    <property type="term" value="F:hydrolase activity, acting on carbon-nitrogen (but not peptide) bonds"/>
    <property type="evidence" value="ECO:0007669"/>
    <property type="project" value="InterPro"/>
</dbReference>
<dbReference type="eggNOG" id="COG0726">
    <property type="taxonomic scope" value="Bacteria"/>
</dbReference>
<feature type="compositionally biased region" description="Low complexity" evidence="4">
    <location>
        <begin position="705"/>
        <end position="717"/>
    </location>
</feature>
<dbReference type="STRING" id="882082.SaccyDRAFT_3561"/>
<accession>H5XDQ9</accession>
<sequence>MRVRGSWIVAGVLGLLFALLLLVAGWATSEIGNDAKPGRSFQSRSEVPNSVNEGGALVHADGDSVVSTAMPPRTLALTFDDGPDPTWTPKVLEVLERHDVPATFFVVGSMAARHPELVRRIHESGSELGVHTFTHPDLALVSPWRVERELHQTQLVIAGAAGVTTRLFRPPYSSGVEAIDNPAYDVVRTAGELGYVSVFSDIDSADWKRPGVEAIVRNSTPPDGRGATVLLHDAGGDRSQTVAALDVLIPRLKEQGYRFTTITDVLGTNRADPASTVDQASGTALAVFVNVALAVVEGLKWLLFAVGALTVLRLLLLVFVARRHAARRHRPRPQWGPPVHDPVSVIVPAYNEAAGIEATVRSAVASNHHVEVIVVDDGSTDGTADLVESLGLSEVRVLRRPNGGKAAALNAGIAAAKYELIVMVDGDTVFEPTTVHELVQPFADPQVGAVSANVKVANRETLLARLQHIEYVIGFNVDRRVHDVLRSMPTVPGAGGAFRRSALLQVGGLSSQTLAEDTDLTISIGRAGWRTVFQENAVTWTEAPTTVRQLWQQRYRWTFGTMQALWKHRRAVVQRGAAGRVGRFGLLHVVLFQIVLPVIAPVIDIFLLYGLLFLDSQTTVLLWLGMLAVQTGVAAYAFHLDGERRTVLWLLPAQQLLYRQLMYVVLVQSLTAAASGVRVRWQHMRRAGSAALPSRVRPAPPPHEAQPTAPQRAARPAVPAPRTPDDSGARKEPAPVAERPRRERWLDVLRAAALGRVMLYHTVGWPWLSMVFPAMGVMFAVGGSLMARSMERQPPVDVVGRRIVRLLPPLWVLAVVMVPLMLVFGWSAATGESWASDTLRWSELILWIFPILDPPHSDWGLGRDAAIVLWYVRAYLWFVLLTPLLLRLYRRRPLLTILTPLALVAADALTGSPLSGMADFGQGLLDFCTFGACWVLGFAHRDGSLARVRFAVLGAVAAVSMSAGLWWAATHPSWGSYDLNEIPLAQALVSAGFVLVALRVSPSMAWLDRVPVLGRLVTVLNARAVTVYLWHNVAIYLAAPIVVWWGDYSRTEHFALAVALTAAAVLAFGWAEDLAARRRVRLLPGAPPKPRHARPLLRR</sequence>
<evidence type="ECO:0000259" key="6">
    <source>
        <dbReference type="PROSITE" id="PS51677"/>
    </source>
</evidence>
<gene>
    <name evidence="7" type="ORF">SaccyDRAFT_3561</name>
</gene>
<dbReference type="eggNOG" id="COG1835">
    <property type="taxonomic scope" value="Bacteria"/>
</dbReference>
<dbReference type="InterPro" id="IPR002509">
    <property type="entry name" value="NODB_dom"/>
</dbReference>
<dbReference type="Pfam" id="PF01522">
    <property type="entry name" value="Polysacc_deac_1"/>
    <property type="match status" value="1"/>
</dbReference>
<dbReference type="EMBL" id="CM001440">
    <property type="protein sequence ID" value="EHR62389.1"/>
    <property type="molecule type" value="Genomic_DNA"/>
</dbReference>
<feature type="region of interest" description="Disordered" evidence="4">
    <location>
        <begin position="690"/>
        <end position="738"/>
    </location>
</feature>
<evidence type="ECO:0000256" key="4">
    <source>
        <dbReference type="SAM" id="MobiDB-lite"/>
    </source>
</evidence>
<evidence type="ECO:0000256" key="1">
    <source>
        <dbReference type="ARBA" id="ARBA00006739"/>
    </source>
</evidence>
<evidence type="ECO:0000313" key="8">
    <source>
        <dbReference type="Proteomes" id="UP000002791"/>
    </source>
</evidence>
<feature type="transmembrane region" description="Helical" evidence="5">
    <location>
        <begin position="301"/>
        <end position="321"/>
    </location>
</feature>
<dbReference type="InterPro" id="IPR002656">
    <property type="entry name" value="Acyl_transf_3_dom"/>
</dbReference>
<dbReference type="eggNOG" id="COG1215">
    <property type="taxonomic scope" value="Bacteria"/>
</dbReference>
<dbReference type="SUPFAM" id="SSF53448">
    <property type="entry name" value="Nucleotide-diphospho-sugar transferases"/>
    <property type="match status" value="1"/>
</dbReference>
<dbReference type="OrthoDB" id="9763050at2"/>
<feature type="transmembrane region" description="Helical" evidence="5">
    <location>
        <begin position="764"/>
        <end position="785"/>
    </location>
</feature>
<keyword evidence="8" id="KW-1185">Reference proteome</keyword>
<dbReference type="RefSeq" id="WP_005458157.1">
    <property type="nucleotide sequence ID" value="NZ_CM001440.1"/>
</dbReference>
<dbReference type="InterPro" id="IPR029044">
    <property type="entry name" value="Nucleotide-diphossugar_trans"/>
</dbReference>
<keyword evidence="5" id="KW-1133">Transmembrane helix</keyword>
<organism evidence="7 8">
    <name type="scientific">Saccharomonospora cyanea NA-134</name>
    <dbReference type="NCBI Taxonomy" id="882082"/>
    <lineage>
        <taxon>Bacteria</taxon>
        <taxon>Bacillati</taxon>
        <taxon>Actinomycetota</taxon>
        <taxon>Actinomycetes</taxon>
        <taxon>Pseudonocardiales</taxon>
        <taxon>Pseudonocardiaceae</taxon>
        <taxon>Saccharomonospora</taxon>
    </lineage>
</organism>
<dbReference type="Pfam" id="PF13641">
    <property type="entry name" value="Glyco_tranf_2_3"/>
    <property type="match status" value="1"/>
</dbReference>
<keyword evidence="3 7" id="KW-0808">Transferase</keyword>
<dbReference type="GO" id="GO:0016747">
    <property type="term" value="F:acyltransferase activity, transferring groups other than amino-acyl groups"/>
    <property type="evidence" value="ECO:0007669"/>
    <property type="project" value="InterPro"/>
</dbReference>
<feature type="transmembrane region" description="Helical" evidence="5">
    <location>
        <begin position="1052"/>
        <end position="1071"/>
    </location>
</feature>
<dbReference type="PROSITE" id="PS51677">
    <property type="entry name" value="NODB"/>
    <property type="match status" value="1"/>
</dbReference>
<evidence type="ECO:0000256" key="3">
    <source>
        <dbReference type="ARBA" id="ARBA00022679"/>
    </source>
</evidence>
<feature type="domain" description="NodB homology" evidence="6">
    <location>
        <begin position="73"/>
        <end position="260"/>
    </location>
</feature>
<keyword evidence="5" id="KW-0472">Membrane</keyword>
<dbReference type="Gene3D" id="3.20.20.370">
    <property type="entry name" value="Glycoside hydrolase/deacetylase"/>
    <property type="match status" value="1"/>
</dbReference>
<evidence type="ECO:0000256" key="2">
    <source>
        <dbReference type="ARBA" id="ARBA00022676"/>
    </source>
</evidence>
<evidence type="ECO:0000256" key="5">
    <source>
        <dbReference type="SAM" id="Phobius"/>
    </source>
</evidence>
<dbReference type="GO" id="GO:0016757">
    <property type="term" value="F:glycosyltransferase activity"/>
    <property type="evidence" value="ECO:0007669"/>
    <property type="project" value="UniProtKB-KW"/>
</dbReference>
<feature type="transmembrane region" description="Helical" evidence="5">
    <location>
        <begin position="620"/>
        <end position="640"/>
    </location>
</feature>
<dbReference type="InterPro" id="IPR011330">
    <property type="entry name" value="Glyco_hydro/deAcase_b/a-brl"/>
</dbReference>
<dbReference type="SUPFAM" id="SSF88713">
    <property type="entry name" value="Glycoside hydrolase/deacetylase"/>
    <property type="match status" value="1"/>
</dbReference>
<feature type="transmembrane region" description="Helical" evidence="5">
    <location>
        <begin position="1027"/>
        <end position="1046"/>
    </location>
</feature>
<feature type="compositionally biased region" description="Basic and acidic residues" evidence="4">
    <location>
        <begin position="723"/>
        <end position="738"/>
    </location>
</feature>
<dbReference type="Proteomes" id="UP000002791">
    <property type="component" value="Chromosome"/>
</dbReference>
<keyword evidence="2" id="KW-0328">Glycosyltransferase</keyword>
<dbReference type="Gene3D" id="3.90.550.10">
    <property type="entry name" value="Spore Coat Polysaccharide Biosynthesis Protein SpsA, Chain A"/>
    <property type="match status" value="1"/>
</dbReference>
<dbReference type="Pfam" id="PF01757">
    <property type="entry name" value="Acyl_transf_3"/>
    <property type="match status" value="1"/>
</dbReference>
<keyword evidence="5" id="KW-0812">Transmembrane</keyword>
<feature type="transmembrane region" description="Helical" evidence="5">
    <location>
        <begin position="867"/>
        <end position="886"/>
    </location>
</feature>
<feature type="transmembrane region" description="Helical" evidence="5">
    <location>
        <begin position="584"/>
        <end position="614"/>
    </location>
</feature>
<feature type="transmembrane region" description="Helical" evidence="5">
    <location>
        <begin position="984"/>
        <end position="1007"/>
    </location>
</feature>
<feature type="transmembrane region" description="Helical" evidence="5">
    <location>
        <begin position="806"/>
        <end position="829"/>
    </location>
</feature>
<dbReference type="HOGENOM" id="CLU_283682_0_0_11"/>
<proteinExistence type="inferred from homology"/>
<dbReference type="CDD" id="cd06423">
    <property type="entry name" value="CESA_like"/>
    <property type="match status" value="1"/>
</dbReference>
<feature type="transmembrane region" description="Helical" evidence="5">
    <location>
        <begin position="661"/>
        <end position="681"/>
    </location>
</feature>